<dbReference type="AlphaFoldDB" id="A0A8X6X4H6"/>
<comment type="caution">
    <text evidence="1">The sequence shown here is derived from an EMBL/GenBank/DDBJ whole genome shotgun (WGS) entry which is preliminary data.</text>
</comment>
<dbReference type="Gene3D" id="3.30.420.10">
    <property type="entry name" value="Ribonuclease H-like superfamily/Ribonuclease H"/>
    <property type="match status" value="1"/>
</dbReference>
<dbReference type="InterPro" id="IPR052709">
    <property type="entry name" value="Transposase-MT_Hybrid"/>
</dbReference>
<name>A0A8X6X4H6_9ARAC</name>
<organism evidence="1 2">
    <name type="scientific">Trichonephila inaurata madagascariensis</name>
    <dbReference type="NCBI Taxonomy" id="2747483"/>
    <lineage>
        <taxon>Eukaryota</taxon>
        <taxon>Metazoa</taxon>
        <taxon>Ecdysozoa</taxon>
        <taxon>Arthropoda</taxon>
        <taxon>Chelicerata</taxon>
        <taxon>Arachnida</taxon>
        <taxon>Araneae</taxon>
        <taxon>Araneomorphae</taxon>
        <taxon>Entelegynae</taxon>
        <taxon>Araneoidea</taxon>
        <taxon>Nephilidae</taxon>
        <taxon>Trichonephila</taxon>
        <taxon>Trichonephila inaurata</taxon>
    </lineage>
</organism>
<sequence>MLCVWWTCRQVVHYELLPTGQTVIADLYSQQLEHVQQALHQKEPALVNRKGVLILHDYEKPLVARVPGIRYSDLVGILCAILLTHLTSHHQITPLPFPGQSSSR</sequence>
<dbReference type="OrthoDB" id="6437521at2759"/>
<dbReference type="InterPro" id="IPR001888">
    <property type="entry name" value="Transposase_1"/>
</dbReference>
<evidence type="ECO:0000313" key="1">
    <source>
        <dbReference type="EMBL" id="GFY45936.1"/>
    </source>
</evidence>
<dbReference type="InterPro" id="IPR036397">
    <property type="entry name" value="RNaseH_sf"/>
</dbReference>
<protein>
    <submittedName>
        <fullName evidence="1">Uncharacterized protein</fullName>
    </submittedName>
</protein>
<evidence type="ECO:0000313" key="2">
    <source>
        <dbReference type="Proteomes" id="UP000886998"/>
    </source>
</evidence>
<gene>
    <name evidence="1" type="ORF">TNIN_212181</name>
</gene>
<dbReference type="GO" id="GO:0003676">
    <property type="term" value="F:nucleic acid binding"/>
    <property type="evidence" value="ECO:0007669"/>
    <property type="project" value="InterPro"/>
</dbReference>
<dbReference type="Proteomes" id="UP000886998">
    <property type="component" value="Unassembled WGS sequence"/>
</dbReference>
<proteinExistence type="predicted"/>
<dbReference type="PANTHER" id="PTHR46060">
    <property type="entry name" value="MARINER MOS1 TRANSPOSASE-LIKE PROTEIN"/>
    <property type="match status" value="1"/>
</dbReference>
<dbReference type="Pfam" id="PF01359">
    <property type="entry name" value="Transposase_1"/>
    <property type="match status" value="1"/>
</dbReference>
<keyword evidence="2" id="KW-1185">Reference proteome</keyword>
<dbReference type="EMBL" id="BMAV01005130">
    <property type="protein sequence ID" value="GFY45936.1"/>
    <property type="molecule type" value="Genomic_DNA"/>
</dbReference>
<dbReference type="PANTHER" id="PTHR46060:SF1">
    <property type="entry name" value="MARINER MOS1 TRANSPOSASE-LIKE PROTEIN"/>
    <property type="match status" value="1"/>
</dbReference>
<accession>A0A8X6X4H6</accession>
<reference evidence="1" key="1">
    <citation type="submission" date="2020-08" db="EMBL/GenBank/DDBJ databases">
        <title>Multicomponent nature underlies the extraordinary mechanical properties of spider dragline silk.</title>
        <authorList>
            <person name="Kono N."/>
            <person name="Nakamura H."/>
            <person name="Mori M."/>
            <person name="Yoshida Y."/>
            <person name="Ohtoshi R."/>
            <person name="Malay A.D."/>
            <person name="Moran D.A.P."/>
            <person name="Tomita M."/>
            <person name="Numata K."/>
            <person name="Arakawa K."/>
        </authorList>
    </citation>
    <scope>NUCLEOTIDE SEQUENCE</scope>
</reference>